<name>A0ABQ6H6T1_9GAMM</name>
<protein>
    <recommendedName>
        <fullName evidence="4">TIGR03016 family PEP-CTERM system-associated outer membrane protein</fullName>
    </recommendedName>
</protein>
<keyword evidence="1" id="KW-0732">Signal</keyword>
<evidence type="ECO:0000313" key="3">
    <source>
        <dbReference type="Proteomes" id="UP001157134"/>
    </source>
</evidence>
<dbReference type="EMBL" id="BSSV01000001">
    <property type="protein sequence ID" value="GLX83847.1"/>
    <property type="molecule type" value="Genomic_DNA"/>
</dbReference>
<dbReference type="InterPro" id="IPR017467">
    <property type="entry name" value="CHP03016_PEP-CTERM"/>
</dbReference>
<dbReference type="RefSeq" id="WP_284295383.1">
    <property type="nucleotide sequence ID" value="NZ_BSSV01000001.1"/>
</dbReference>
<feature type="signal peptide" evidence="1">
    <location>
        <begin position="1"/>
        <end position="27"/>
    </location>
</feature>
<reference evidence="2 3" key="1">
    <citation type="submission" date="2023-03" db="EMBL/GenBank/DDBJ databases">
        <title>Thalassotalea loyana LMG 22536T draft genome sequence.</title>
        <authorList>
            <person name="Sawabe T."/>
        </authorList>
    </citation>
    <scope>NUCLEOTIDE SEQUENCE [LARGE SCALE GENOMIC DNA]</scope>
    <source>
        <strain evidence="2 3">LMG 22536</strain>
    </source>
</reference>
<evidence type="ECO:0008006" key="4">
    <source>
        <dbReference type="Google" id="ProtNLM"/>
    </source>
</evidence>
<keyword evidence="3" id="KW-1185">Reference proteome</keyword>
<evidence type="ECO:0000313" key="2">
    <source>
        <dbReference type="EMBL" id="GLX83847.1"/>
    </source>
</evidence>
<feature type="chain" id="PRO_5045279089" description="TIGR03016 family PEP-CTERM system-associated outer membrane protein" evidence="1">
    <location>
        <begin position="28"/>
        <end position="528"/>
    </location>
</feature>
<organism evidence="2 3">
    <name type="scientific">Thalassotalea loyana</name>
    <dbReference type="NCBI Taxonomy" id="280483"/>
    <lineage>
        <taxon>Bacteria</taxon>
        <taxon>Pseudomonadati</taxon>
        <taxon>Pseudomonadota</taxon>
        <taxon>Gammaproteobacteria</taxon>
        <taxon>Alteromonadales</taxon>
        <taxon>Colwelliaceae</taxon>
        <taxon>Thalassotalea</taxon>
    </lineage>
</organism>
<dbReference type="NCBIfam" id="TIGR03016">
    <property type="entry name" value="pepcterm_hypo_1"/>
    <property type="match status" value="1"/>
</dbReference>
<dbReference type="Proteomes" id="UP001157134">
    <property type="component" value="Unassembled WGS sequence"/>
</dbReference>
<evidence type="ECO:0000256" key="1">
    <source>
        <dbReference type="SAM" id="SignalP"/>
    </source>
</evidence>
<comment type="caution">
    <text evidence="2">The sequence shown here is derived from an EMBL/GenBank/DDBJ whole genome shotgun (WGS) entry which is preliminary data.</text>
</comment>
<sequence>MAIMAMGTVNRKFVFCGLMMSSASALAGDLQITPQLLVEGNYTDNVGLVSSNEDSSFVNQLGVNFDIAYYSQHAEFEFNSSNIYATYSHDHDLDDDYLTLNTSGRFLLWPNGIALTASATVENQSRNRARNALADLVSADTVQVENYSAGVEYAIENSDFLLNFDTSYNIRKAEDGVGERDGLTAQLSTTSGKASRKMFWSLNTNYIDYENDDADSNQTVADVKLGLITPYKINPFVRYFYEDNSGQIANRQTFESNSYGLGLRWLVNPRLFLDVSYNRPESDQLDLDGNTQEDYVNASVSWQPTAHTQVEADYGERFYGESYGLNITHRNRRLTNKITYNEKVESFTRNNYQLTPQGAFWCPLEFTLASECYVQPGSDFNFDDFRLITLNEYELLEDNTFSLNKVASWNSTLSLARTTFSLQLSHGDKESLETRISDKSERASFSISRKVSGYSTVDFNIEFNEENFNIDTDNERLDRYRRYSATYNRKLNASFNAKLGLTHINRQSNEASFNYKESRVYISVVKDF</sequence>
<proteinExistence type="predicted"/>
<accession>A0ABQ6H6T1</accession>
<gene>
    <name evidence="2" type="ORF">tloyanaT_00990</name>
</gene>